<dbReference type="eggNOG" id="COG1672">
    <property type="taxonomic scope" value="Bacteria"/>
</dbReference>
<protein>
    <submittedName>
        <fullName evidence="2">Uncharacterized protein in vnfD 5'region</fullName>
    </submittedName>
</protein>
<dbReference type="InterPro" id="IPR012547">
    <property type="entry name" value="PDDEXK_9"/>
</dbReference>
<dbReference type="AlphaFoldDB" id="F8L304"/>
<dbReference type="KEGG" id="sng:SNE_B24910"/>
<evidence type="ECO:0000313" key="3">
    <source>
        <dbReference type="Proteomes" id="UP000000496"/>
    </source>
</evidence>
<dbReference type="EMBL" id="FR872581">
    <property type="protein sequence ID" value="CCB87850.1"/>
    <property type="molecule type" value="Genomic_DNA"/>
</dbReference>
<dbReference type="Proteomes" id="UP000000496">
    <property type="component" value="Plasmid pSn"/>
</dbReference>
<dbReference type="OrthoDB" id="9776605at2"/>
<organism evidence="2 3">
    <name type="scientific">Simkania negevensis (strain ATCC VR-1471 / DSM 27360 / Z)</name>
    <dbReference type="NCBI Taxonomy" id="331113"/>
    <lineage>
        <taxon>Bacteria</taxon>
        <taxon>Pseudomonadati</taxon>
        <taxon>Chlamydiota</taxon>
        <taxon>Chlamydiia</taxon>
        <taxon>Parachlamydiales</taxon>
        <taxon>Simkaniaceae</taxon>
        <taxon>Simkania</taxon>
    </lineage>
</organism>
<dbReference type="HOGENOM" id="CLU_021114_0_1_0"/>
<geneLocation type="plasmid" evidence="2 3">
    <name>pSn</name>
</geneLocation>
<keyword evidence="3" id="KW-1185">Reference proteome</keyword>
<dbReference type="SUPFAM" id="SSF52540">
    <property type="entry name" value="P-loop containing nucleoside triphosphate hydrolases"/>
    <property type="match status" value="1"/>
</dbReference>
<sequence>MKKLPIGIQSIEKILGEGEYLYVDKTGFIKSLIDEGAPYFFMSRPRRFGKSLFLNTLEEIFKGNKELFRGLQIYESDYDWREHPVLHFDFAKILSETSKDFKKGLEDAIDDFSNLHEIPTEGSSYLSKLNRLITSLSEKNQVVVLVDEYDSAIINHLKNVEVAEKNRDLLKAFFGTLKSLDRYLKFTFITGVSKFSQVSLFSGPNNLTDITMDPKYAGMMGYTEEELKENFQDYIQDIAKNRNKHGNSVSEQDIVEEIRTWYNGYRFSESELSVYNPYSTLRYLSAKKAESYWYSTGTPSFLIDEAKKHPQSVVPLSGTSALKSTLSDISKLDRIHLAALMFQTGYLTINGYNPEENSYDLDFPNKEVKEAFFNSLLQEFTEVDPLEVTRAAKEIKQDLHKLDLNAFFSKMNVHFAKMPYHVFHHAKEGFYQAVFFTFLETSGIKTMAEISTNIGRIDLMTETPETVCIFELKLDKTAEIALTQTERKKYRQRFSMSNKDTLVIGANFSSKSRNINDWKAILYSSEGERIREILPSKGE</sequence>
<reference key="1">
    <citation type="journal article" date="2011" name="Mol. Biol. Evol.">
        <title>Unity in variety -- the pan-genome of the Chlamydiae.</title>
        <authorList>
            <person name="Collingro A."/>
            <person name="Tischler P."/>
            <person name="Weinmaier T."/>
            <person name="Penz T."/>
            <person name="Heinz E."/>
            <person name="Brunham R.C."/>
            <person name="Read T.D."/>
            <person name="Bavoil P.M."/>
            <person name="Sachse K."/>
            <person name="Kahane S."/>
            <person name="Friedman M.G."/>
            <person name="Rattei T."/>
            <person name="Myers G.S.A."/>
            <person name="Horn M."/>
        </authorList>
    </citation>
    <scope>NUCLEOTIDE SEQUENCE</scope>
    <source>
        <strain>Z</strain>
    </source>
</reference>
<accession>F8L304</accession>
<evidence type="ECO:0000259" key="1">
    <source>
        <dbReference type="Pfam" id="PF09820"/>
    </source>
</evidence>
<dbReference type="InterPro" id="IPR018631">
    <property type="entry name" value="AAA-ATPase-like_dom"/>
</dbReference>
<dbReference type="PANTHER" id="PTHR34825">
    <property type="entry name" value="CONSERVED PROTEIN, WITH A WEAK D-GALACTARATE DEHYDRATASE/ALTRONATE HYDROLASE DOMAIN"/>
    <property type="match status" value="1"/>
</dbReference>
<dbReference type="Pfam" id="PF08011">
    <property type="entry name" value="PDDEXK_9"/>
    <property type="match status" value="1"/>
</dbReference>
<dbReference type="Pfam" id="PF09820">
    <property type="entry name" value="AAA-ATPase_like"/>
    <property type="match status" value="1"/>
</dbReference>
<dbReference type="RefSeq" id="WP_013935084.1">
    <property type="nucleotide sequence ID" value="NC_015710.1"/>
</dbReference>
<evidence type="ECO:0000313" key="2">
    <source>
        <dbReference type="EMBL" id="CCB87850.1"/>
    </source>
</evidence>
<name>F8L304_SIMNZ</name>
<dbReference type="Gene3D" id="3.40.50.300">
    <property type="entry name" value="P-loop containing nucleotide triphosphate hydrolases"/>
    <property type="match status" value="1"/>
</dbReference>
<dbReference type="InterPro" id="IPR027417">
    <property type="entry name" value="P-loop_NTPase"/>
</dbReference>
<keyword evidence="2" id="KW-0614">Plasmid</keyword>
<proteinExistence type="predicted"/>
<feature type="domain" description="AAA-ATPase-like" evidence="1">
    <location>
        <begin position="5"/>
        <end position="201"/>
    </location>
</feature>
<gene>
    <name evidence="2" type="ordered locus">SNE_B24910</name>
</gene>
<reference evidence="2 3" key="2">
    <citation type="journal article" date="2011" name="Mol. Biol. Evol.">
        <title>Unity in variety--the pan-genome of the Chlamydiae.</title>
        <authorList>
            <person name="Collingro A."/>
            <person name="Tischler P."/>
            <person name="Weinmaier T."/>
            <person name="Penz T."/>
            <person name="Heinz E."/>
            <person name="Brunham R.C."/>
            <person name="Read T.D."/>
            <person name="Bavoil P.M."/>
            <person name="Sachse K."/>
            <person name="Kahane S."/>
            <person name="Friedman M.G."/>
            <person name="Rattei T."/>
            <person name="Myers G.S."/>
            <person name="Horn M."/>
        </authorList>
    </citation>
    <scope>NUCLEOTIDE SEQUENCE [LARGE SCALE GENOMIC DNA]</scope>
    <source>
        <strain evidence="3">ATCC VR-1471 / Z</strain>
        <plasmid evidence="2 3">pSn</plasmid>
    </source>
</reference>
<dbReference type="PANTHER" id="PTHR34825:SF1">
    <property type="entry name" value="AAA-ATPASE-LIKE DOMAIN-CONTAINING PROTEIN"/>
    <property type="match status" value="1"/>
</dbReference>